<dbReference type="InterPro" id="IPR012854">
    <property type="entry name" value="Cu_amine_oxidase-like_N"/>
</dbReference>
<evidence type="ECO:0000259" key="2">
    <source>
        <dbReference type="Pfam" id="PF07833"/>
    </source>
</evidence>
<dbReference type="Gene3D" id="3.30.457.10">
    <property type="entry name" value="Copper amine oxidase-like, N-terminal domain"/>
    <property type="match status" value="1"/>
</dbReference>
<keyword evidence="4" id="KW-1185">Reference proteome</keyword>
<evidence type="ECO:0000313" key="4">
    <source>
        <dbReference type="Proteomes" id="UP000005387"/>
    </source>
</evidence>
<gene>
    <name evidence="3" type="ORF">PaecuDRAFT_2050</name>
</gene>
<feature type="domain" description="Copper amine oxidase-like N-terminal" evidence="2">
    <location>
        <begin position="44"/>
        <end position="144"/>
    </location>
</feature>
<dbReference type="Proteomes" id="UP000005387">
    <property type="component" value="Unassembled WGS sequence"/>
</dbReference>
<dbReference type="EMBL" id="AEDD01000005">
    <property type="protein sequence ID" value="EFM10806.1"/>
    <property type="molecule type" value="Genomic_DNA"/>
</dbReference>
<dbReference type="eggNOG" id="COG3858">
    <property type="taxonomic scope" value="Bacteria"/>
</dbReference>
<organism evidence="3 4">
    <name type="scientific">Paenibacillus curdlanolyticus YK9</name>
    <dbReference type="NCBI Taxonomy" id="717606"/>
    <lineage>
        <taxon>Bacteria</taxon>
        <taxon>Bacillati</taxon>
        <taxon>Bacillota</taxon>
        <taxon>Bacilli</taxon>
        <taxon>Bacillales</taxon>
        <taxon>Paenibacillaceae</taxon>
        <taxon>Paenibacillus</taxon>
    </lineage>
</organism>
<dbReference type="InterPro" id="IPR036582">
    <property type="entry name" value="Mao_N_sf"/>
</dbReference>
<dbReference type="AlphaFoldDB" id="E0I8S2"/>
<name>E0I8S2_9BACL</name>
<dbReference type="STRING" id="717606.PaecuDRAFT_2050"/>
<protein>
    <submittedName>
        <fullName evidence="3">Copper amine oxidase domain protein</fullName>
    </submittedName>
</protein>
<accession>E0I8S2</accession>
<dbReference type="SUPFAM" id="SSF55383">
    <property type="entry name" value="Copper amine oxidase, domain N"/>
    <property type="match status" value="1"/>
</dbReference>
<keyword evidence="1" id="KW-0732">Signal</keyword>
<feature type="signal peptide" evidence="1">
    <location>
        <begin position="1"/>
        <end position="29"/>
    </location>
</feature>
<reference evidence="3 4" key="1">
    <citation type="submission" date="2010-07" db="EMBL/GenBank/DDBJ databases">
        <title>The draft genome of Paenibacillus curdlanolyticus YK9.</title>
        <authorList>
            <consortium name="US DOE Joint Genome Institute (JGI-PGF)"/>
            <person name="Lucas S."/>
            <person name="Copeland A."/>
            <person name="Lapidus A."/>
            <person name="Cheng J.-F."/>
            <person name="Bruce D."/>
            <person name="Goodwin L."/>
            <person name="Pitluck S."/>
            <person name="Land M.L."/>
            <person name="Hauser L."/>
            <person name="Chang Y.-J."/>
            <person name="Jeffries C."/>
            <person name="Anderson I.J."/>
            <person name="Johnson E."/>
            <person name="Loganathan U."/>
            <person name="Mulhopadhyay B."/>
            <person name="Kyrpides N."/>
            <person name="Woyke T.J."/>
        </authorList>
    </citation>
    <scope>NUCLEOTIDE SEQUENCE [LARGE SCALE GENOMIC DNA]</scope>
    <source>
        <strain evidence="3 4">YK9</strain>
    </source>
</reference>
<evidence type="ECO:0000313" key="3">
    <source>
        <dbReference type="EMBL" id="EFM10806.1"/>
    </source>
</evidence>
<sequence>MSIILHKLKFTISGLLVAGLLLSSTSLQGESNAAAQAGPIQVLVNEKPVTMPVAPKVRDGVTLVPFRALFEALGFNVSFHPENQTITGVSSTVNLTLQIGSKTAQVNGQQQPLLAAPALENENTLVPLRFVAESTGRNVMMVGSTIYIRNRSYLYNFSNFKDRNDLPNFTNGNQLADYVGEDVLGNVYFYWKVRSGNQDKLFVSILNNERQWTIRQRLVTTIEHWDNAYMFDWVQGNVYLTRDTAGLRYFELNPDGTIRQDRYLDQQAVADPSKVYETTAPVYLPDGNRGILYQKDGKALVYKFNDLDHPIVIPKRLTNAQLWVLDEAQGTLLNIFNREINVYDLKGNPVYNKDGKKIKLMVNVPKDGKVSHIVYRGGKIYYAFQINFHHIDIVSAQITTERQATYTTASLKQEYEYYMALTVANNSKSWADIVGDQLHIYCNMYYGGDTAMEIDVMEMDPA</sequence>
<feature type="chain" id="PRO_5039184791" evidence="1">
    <location>
        <begin position="30"/>
        <end position="462"/>
    </location>
</feature>
<dbReference type="Pfam" id="PF07833">
    <property type="entry name" value="Cu_amine_oxidN1"/>
    <property type="match status" value="1"/>
</dbReference>
<proteinExistence type="predicted"/>
<evidence type="ECO:0000256" key="1">
    <source>
        <dbReference type="SAM" id="SignalP"/>
    </source>
</evidence>